<reference evidence="3 4" key="1">
    <citation type="journal article" date="2014" name="Curr. Microbiol.">
        <title>Spirosoma radiotolerans sp. nov., a gamma-radiation-resistant bacterium isolated from gamma ray-irradiated soil.</title>
        <authorList>
            <person name="Lee J.J."/>
            <person name="Srinivasan S."/>
            <person name="Lim S."/>
            <person name="Joe M."/>
            <person name="Im S."/>
            <person name="Bae S.I."/>
            <person name="Park K.R."/>
            <person name="Han J.H."/>
            <person name="Park S.H."/>
            <person name="Joo B.M."/>
            <person name="Park S.J."/>
            <person name="Kim M.K."/>
        </authorList>
    </citation>
    <scope>NUCLEOTIDE SEQUENCE [LARGE SCALE GENOMIC DNA]</scope>
    <source>
        <strain evidence="3 4">DG5A</strain>
    </source>
</reference>
<dbReference type="HOGENOM" id="CLU_032800_0_0_10"/>
<dbReference type="RefSeq" id="WP_046375379.1">
    <property type="nucleotide sequence ID" value="NZ_CP010429.1"/>
</dbReference>
<keyword evidence="1" id="KW-0175">Coiled coil</keyword>
<protein>
    <recommendedName>
        <fullName evidence="5">DUF3987 domain-containing protein</fullName>
    </recommendedName>
</protein>
<dbReference type="STRING" id="1379870.SD10_01600"/>
<evidence type="ECO:0000256" key="1">
    <source>
        <dbReference type="SAM" id="Coils"/>
    </source>
</evidence>
<feature type="compositionally biased region" description="Basic and acidic residues" evidence="2">
    <location>
        <begin position="1"/>
        <end position="12"/>
    </location>
</feature>
<accession>A0A0E3ZT90</accession>
<dbReference type="OrthoDB" id="1522635at2"/>
<evidence type="ECO:0008006" key="5">
    <source>
        <dbReference type="Google" id="ProtNLM"/>
    </source>
</evidence>
<evidence type="ECO:0000313" key="3">
    <source>
        <dbReference type="EMBL" id="AKD53788.1"/>
    </source>
</evidence>
<feature type="region of interest" description="Disordered" evidence="2">
    <location>
        <begin position="1"/>
        <end position="20"/>
    </location>
</feature>
<dbReference type="Proteomes" id="UP000033054">
    <property type="component" value="Chromosome"/>
</dbReference>
<name>A0A0E3ZT90_9BACT</name>
<dbReference type="AlphaFoldDB" id="A0A0E3ZT90"/>
<gene>
    <name evidence="3" type="ORF">SD10_01600</name>
</gene>
<dbReference type="Pfam" id="PF13148">
    <property type="entry name" value="DUF3987"/>
    <property type="match status" value="1"/>
</dbReference>
<feature type="coiled-coil region" evidence="1">
    <location>
        <begin position="160"/>
        <end position="194"/>
    </location>
</feature>
<organism evidence="3 4">
    <name type="scientific">Spirosoma radiotolerans</name>
    <dbReference type="NCBI Taxonomy" id="1379870"/>
    <lineage>
        <taxon>Bacteria</taxon>
        <taxon>Pseudomonadati</taxon>
        <taxon>Bacteroidota</taxon>
        <taxon>Cytophagia</taxon>
        <taxon>Cytophagales</taxon>
        <taxon>Cytophagaceae</taxon>
        <taxon>Spirosoma</taxon>
    </lineage>
</organism>
<proteinExistence type="predicted"/>
<dbReference type="PATRIC" id="fig|1379870.5.peg.351"/>
<dbReference type="KEGG" id="srd:SD10_01600"/>
<feature type="region of interest" description="Disordered" evidence="2">
    <location>
        <begin position="44"/>
        <end position="67"/>
    </location>
</feature>
<evidence type="ECO:0000313" key="4">
    <source>
        <dbReference type="Proteomes" id="UP000033054"/>
    </source>
</evidence>
<keyword evidence="4" id="KW-1185">Reference proteome</keyword>
<dbReference type="EMBL" id="CP010429">
    <property type="protein sequence ID" value="AKD53788.1"/>
    <property type="molecule type" value="Genomic_DNA"/>
</dbReference>
<sequence>MTNDASQHKDTTLKGTPDVGPVFDFNTWIASQPETVIPINDLQQETEPRPPEGSDFTPKGSFQPETETPETEYFTQAIFNNLPDTLKNGCSILTDRIEKEVFLVGALGVISGLLPNVRGFYDTRYYSTNLYCYVLARYGSGKGALSLSYLLGAVVHRRKKEQYQQALTVYKADLARYKKELKTFQADKKGLIEEPAEPAEPPLTVLFIPANNSRTGAFELLNNNEGRGIIFETEGDTLADSVKQDYGNYSDGLRKAFHHESITYYRRTGKEYCEIENPEMSVVLSSTFDQLLNLMPTAENGLFSRFLFYNLTPNPNFKNVFDSGKSSYPAHFGRIGEQLAEIYDHLVSLAEPLTIRLTPDQEGRFIRLFQHWKDEIREFVSEDLDGSVNRLGLIAFRIAMMFTTLRAFDTGAITDMLTCSDLDFDNALKIVEMLKRHVLRLYNQIPKPKKSQDTNKFLTKSEQLEKARKLYSQGKNYAEIAADVLGDAKRKGTIWKWLNA</sequence>
<evidence type="ECO:0000256" key="2">
    <source>
        <dbReference type="SAM" id="MobiDB-lite"/>
    </source>
</evidence>
<dbReference type="InterPro" id="IPR025048">
    <property type="entry name" value="DUF3987"/>
</dbReference>